<name>A0A238W2P5_9ACTN</name>
<reference evidence="2 3" key="1">
    <citation type="submission" date="2017-06" db="EMBL/GenBank/DDBJ databases">
        <authorList>
            <person name="Kim H.J."/>
            <person name="Triplett B.A."/>
        </authorList>
    </citation>
    <scope>NUCLEOTIDE SEQUENCE [LARGE SCALE GENOMIC DNA]</scope>
    <source>
        <strain evidence="2 3">DSM 44272</strain>
    </source>
</reference>
<sequence length="62" mass="6446">MPKAWDRRSCGNAVKGQKLTAFPRERSDPVERVIQSPAASALSASAGVAPASESADANITYG</sequence>
<feature type="region of interest" description="Disordered" evidence="1">
    <location>
        <begin position="1"/>
        <end position="62"/>
    </location>
</feature>
<protein>
    <submittedName>
        <fullName evidence="2">Uncharacterized protein</fullName>
    </submittedName>
</protein>
<dbReference type="EMBL" id="FZNO01000006">
    <property type="protein sequence ID" value="SNR40671.1"/>
    <property type="molecule type" value="Genomic_DNA"/>
</dbReference>
<keyword evidence="3" id="KW-1185">Reference proteome</keyword>
<evidence type="ECO:0000313" key="2">
    <source>
        <dbReference type="EMBL" id="SNR40671.1"/>
    </source>
</evidence>
<dbReference type="AlphaFoldDB" id="A0A238W2P5"/>
<evidence type="ECO:0000313" key="3">
    <source>
        <dbReference type="Proteomes" id="UP000198403"/>
    </source>
</evidence>
<dbReference type="Proteomes" id="UP000198403">
    <property type="component" value="Unassembled WGS sequence"/>
</dbReference>
<accession>A0A238W2P5</accession>
<organism evidence="2 3">
    <name type="scientific">Blastococcus mobilis</name>
    <dbReference type="NCBI Taxonomy" id="1938746"/>
    <lineage>
        <taxon>Bacteria</taxon>
        <taxon>Bacillati</taxon>
        <taxon>Actinomycetota</taxon>
        <taxon>Actinomycetes</taxon>
        <taxon>Geodermatophilales</taxon>
        <taxon>Geodermatophilaceae</taxon>
        <taxon>Blastococcus</taxon>
    </lineage>
</organism>
<gene>
    <name evidence="2" type="ORF">SAMN06272737_10642</name>
</gene>
<proteinExistence type="predicted"/>
<feature type="compositionally biased region" description="Low complexity" evidence="1">
    <location>
        <begin position="36"/>
        <end position="52"/>
    </location>
</feature>
<evidence type="ECO:0000256" key="1">
    <source>
        <dbReference type="SAM" id="MobiDB-lite"/>
    </source>
</evidence>